<accession>A0ACC8XBK7</accession>
<evidence type="ECO:0000313" key="1">
    <source>
        <dbReference type="EMBL" id="ONI39846.1"/>
    </source>
</evidence>
<dbReference type="EMBL" id="LJDB01000060">
    <property type="protein sequence ID" value="ONI39846.1"/>
    <property type="molecule type" value="Genomic_DNA"/>
</dbReference>
<sequence length="196" mass="22442">MNTLIITGSARKKGHTNNMVDILVKKLDGNIEFVDAYELQKEKNISPCLDCRFCWKTPNCCIKDDMQEIYEKIEWADNIVFATPMYFHTVTAPLKIIIDRCQVYWASWVRKDKKEIFSKNGIILMSGGAPSFEEQFLAGEIVLKGVLGDINANYLGKVVFPNTDRDNILTNKEKINEIEELALILNKKYEEGITLI</sequence>
<protein>
    <submittedName>
        <fullName evidence="1">Flavoprotein</fullName>
    </submittedName>
</protein>
<dbReference type="Proteomes" id="UP000188605">
    <property type="component" value="Unassembled WGS sequence"/>
</dbReference>
<keyword evidence="2" id="KW-1185">Reference proteome</keyword>
<gene>
    <name evidence="1" type="ORF">AN396_07270</name>
</gene>
<reference evidence="1" key="1">
    <citation type="submission" date="2016-08" db="EMBL/GenBank/DDBJ databases">
        <authorList>
            <person name="Ngugi D.K."/>
            <person name="Miyake S."/>
            <person name="Stingl U."/>
        </authorList>
    </citation>
    <scope>NUCLEOTIDE SEQUENCE</scope>
    <source>
        <strain evidence="1">SCG-B11WGA-EpuloA1</strain>
    </source>
</reference>
<evidence type="ECO:0000313" key="2">
    <source>
        <dbReference type="Proteomes" id="UP000188605"/>
    </source>
</evidence>
<name>A0ACC8XBK7_9FIRM</name>
<organism evidence="1 2">
    <name type="scientific">Candidatus Epulonipiscium fishelsonii</name>
    <dbReference type="NCBI Taxonomy" id="77094"/>
    <lineage>
        <taxon>Bacteria</taxon>
        <taxon>Bacillati</taxon>
        <taxon>Bacillota</taxon>
        <taxon>Clostridia</taxon>
        <taxon>Lachnospirales</taxon>
        <taxon>Lachnospiraceae</taxon>
        <taxon>Candidatus Epulonipiscium</taxon>
    </lineage>
</organism>
<proteinExistence type="predicted"/>
<comment type="caution">
    <text evidence="1">The sequence shown here is derived from an EMBL/GenBank/DDBJ whole genome shotgun (WGS) entry which is preliminary data.</text>
</comment>